<protein>
    <submittedName>
        <fullName evidence="1">Uncharacterized protein</fullName>
    </submittedName>
</protein>
<dbReference type="AlphaFoldDB" id="A0A4Y2VZH1"/>
<dbReference type="Proteomes" id="UP000499080">
    <property type="component" value="Unassembled WGS sequence"/>
</dbReference>
<gene>
    <name evidence="1" type="ORF">AVEN_178188_1</name>
</gene>
<evidence type="ECO:0000313" key="1">
    <source>
        <dbReference type="EMBL" id="GBO30092.1"/>
    </source>
</evidence>
<keyword evidence="2" id="KW-1185">Reference proteome</keyword>
<accession>A0A4Y2VZH1</accession>
<evidence type="ECO:0000313" key="2">
    <source>
        <dbReference type="Proteomes" id="UP000499080"/>
    </source>
</evidence>
<name>A0A4Y2VZH1_ARAVE</name>
<comment type="caution">
    <text evidence="1">The sequence shown here is derived from an EMBL/GenBank/DDBJ whole genome shotgun (WGS) entry which is preliminary data.</text>
</comment>
<organism evidence="1 2">
    <name type="scientific">Araneus ventricosus</name>
    <name type="common">Orbweaver spider</name>
    <name type="synonym">Epeira ventricosa</name>
    <dbReference type="NCBI Taxonomy" id="182803"/>
    <lineage>
        <taxon>Eukaryota</taxon>
        <taxon>Metazoa</taxon>
        <taxon>Ecdysozoa</taxon>
        <taxon>Arthropoda</taxon>
        <taxon>Chelicerata</taxon>
        <taxon>Arachnida</taxon>
        <taxon>Araneae</taxon>
        <taxon>Araneomorphae</taxon>
        <taxon>Entelegynae</taxon>
        <taxon>Araneoidea</taxon>
        <taxon>Araneidae</taxon>
        <taxon>Araneus</taxon>
    </lineage>
</organism>
<proteinExistence type="predicted"/>
<reference evidence="1 2" key="1">
    <citation type="journal article" date="2019" name="Sci. Rep.">
        <title>Orb-weaving spider Araneus ventricosus genome elucidates the spidroin gene catalogue.</title>
        <authorList>
            <person name="Kono N."/>
            <person name="Nakamura H."/>
            <person name="Ohtoshi R."/>
            <person name="Moran D.A.P."/>
            <person name="Shinohara A."/>
            <person name="Yoshida Y."/>
            <person name="Fujiwara M."/>
            <person name="Mori M."/>
            <person name="Tomita M."/>
            <person name="Arakawa K."/>
        </authorList>
    </citation>
    <scope>NUCLEOTIDE SEQUENCE [LARGE SCALE GENOMIC DNA]</scope>
</reference>
<dbReference type="EMBL" id="BGPR01053283">
    <property type="protein sequence ID" value="GBO30092.1"/>
    <property type="molecule type" value="Genomic_DNA"/>
</dbReference>
<sequence length="90" mass="10540">MKTLKQPVINIQSAPEKQYKRLCRDQVRRKSFYLWNMGLGIAKWIQAGAFLIVEIGYCSPLHPGRDHHTPENFFWLYNYGLSIREAESAL</sequence>